<name>A0A0F9L3N1_9ZZZZ</name>
<dbReference type="AlphaFoldDB" id="A0A0F9L3N1"/>
<gene>
    <name evidence="1" type="ORF">LCGC14_1259400</name>
</gene>
<proteinExistence type="predicted"/>
<protein>
    <submittedName>
        <fullName evidence="1">Uncharacterized protein</fullName>
    </submittedName>
</protein>
<organism evidence="1">
    <name type="scientific">marine sediment metagenome</name>
    <dbReference type="NCBI Taxonomy" id="412755"/>
    <lineage>
        <taxon>unclassified sequences</taxon>
        <taxon>metagenomes</taxon>
        <taxon>ecological metagenomes</taxon>
    </lineage>
</organism>
<evidence type="ECO:0000313" key="1">
    <source>
        <dbReference type="EMBL" id="KKM88373.1"/>
    </source>
</evidence>
<sequence length="204" mass="23058">MSLAPISPLITDWIKNGLKWKYVWQPTYRPFTIPANSEVRLPREDFIFTAPEGLLLVLAGLFDHPQCGIGMENPQIDTGNEFAVSSLMASGTYNQPWHVFGVVPPKTASGTFGVGNYKEWAWTDWCKLYVINVDNVPHTCYGFTYIMALLLKPRPPRASDTALKLMLARELYDIDDELRKKLTLGDVKKLITDMSLAFSREVAE</sequence>
<comment type="caution">
    <text evidence="1">The sequence shown here is derived from an EMBL/GenBank/DDBJ whole genome shotgun (WGS) entry which is preliminary data.</text>
</comment>
<reference evidence="1" key="1">
    <citation type="journal article" date="2015" name="Nature">
        <title>Complex archaea that bridge the gap between prokaryotes and eukaryotes.</title>
        <authorList>
            <person name="Spang A."/>
            <person name="Saw J.H."/>
            <person name="Jorgensen S.L."/>
            <person name="Zaremba-Niedzwiedzka K."/>
            <person name="Martijn J."/>
            <person name="Lind A.E."/>
            <person name="van Eijk R."/>
            <person name="Schleper C."/>
            <person name="Guy L."/>
            <person name="Ettema T.J."/>
        </authorList>
    </citation>
    <scope>NUCLEOTIDE SEQUENCE</scope>
</reference>
<accession>A0A0F9L3N1</accession>
<dbReference type="EMBL" id="LAZR01006965">
    <property type="protein sequence ID" value="KKM88373.1"/>
    <property type="molecule type" value="Genomic_DNA"/>
</dbReference>